<gene>
    <name evidence="2" type="ORF">ACFO3S_03745</name>
</gene>
<keyword evidence="1" id="KW-0732">Signal</keyword>
<dbReference type="Pfam" id="PF14885">
    <property type="entry name" value="GHL15"/>
    <property type="match status" value="1"/>
</dbReference>
<sequence length="600" mass="66916">MGKKKLLWIVMLVVFTMLSVNTSFAAVNLSENFECGQAKGWSTVSGKWCVNGGTFESQSNIPNAIAVYENGAWHSDYTYHVKMYAGSAQASSGLGAIYSYQDIHNYYELWFSPAGTTKLNKVIDGTKTTVATRSYAGGGHQSWFDVQIIRSGAKTTVKVNGTKVFNNVQQSELGRGKTGLFSSLNTAAFDDITIVPRYKDTYPKIGGMNIGGPHNFDDPGYQADLAKLDMVVLGFYESWVGDNGETKRDIVNNIKAMNPDILIGQYTIPNETVTDPADISKKDKYDKLSTEMGPNGIGDWWARDNAGNQLSSYPGAALVNLTDFVTPDHVGDRYPEWLAKRYNAIYFDPIPEFDFWYSDNAHYKPRVDADWDRDGVNDSQDDPAVRSYYRNGMARYWEQIRELQPNLPIIVNADGHGVNGEGYLREVEYKNKLEGAYFEMAMGQDWSEETWAPWETMMDSYRNLIDNTTDPHLVMFNVSGGATDYAFMRYALGSALMENGYFSYSIDGEYHGVAWFDEFDVNLGKAEDGPQRTPWSNGVYMRRFENGMALVNPKGNGTQTVNIPAGYARLSGTQDPTVNNGQPASTVTLAERDGIILVKL</sequence>
<evidence type="ECO:0000256" key="1">
    <source>
        <dbReference type="SAM" id="SignalP"/>
    </source>
</evidence>
<feature type="chain" id="PRO_5046752710" evidence="1">
    <location>
        <begin position="26"/>
        <end position="600"/>
    </location>
</feature>
<protein>
    <submittedName>
        <fullName evidence="2">Glycoside hydrolase</fullName>
    </submittedName>
</protein>
<name>A0ABV9F805_9BACL</name>
<dbReference type="Proteomes" id="UP001596028">
    <property type="component" value="Unassembled WGS sequence"/>
</dbReference>
<proteinExistence type="predicted"/>
<feature type="signal peptide" evidence="1">
    <location>
        <begin position="1"/>
        <end position="25"/>
    </location>
</feature>
<dbReference type="RefSeq" id="WP_378092420.1">
    <property type="nucleotide sequence ID" value="NZ_JBHSEP010000002.1"/>
</dbReference>
<organism evidence="2 3">
    <name type="scientific">Cohnella hongkongensis</name>
    <dbReference type="NCBI Taxonomy" id="178337"/>
    <lineage>
        <taxon>Bacteria</taxon>
        <taxon>Bacillati</taxon>
        <taxon>Bacillota</taxon>
        <taxon>Bacilli</taxon>
        <taxon>Bacillales</taxon>
        <taxon>Paenibacillaceae</taxon>
        <taxon>Cohnella</taxon>
    </lineage>
</organism>
<dbReference type="Gene3D" id="2.60.120.560">
    <property type="entry name" value="Exo-inulinase, domain 1"/>
    <property type="match status" value="1"/>
</dbReference>
<dbReference type="InterPro" id="IPR029455">
    <property type="entry name" value="GHL15"/>
</dbReference>
<accession>A0ABV9F805</accession>
<evidence type="ECO:0000313" key="3">
    <source>
        <dbReference type="Proteomes" id="UP001596028"/>
    </source>
</evidence>
<keyword evidence="3" id="KW-1185">Reference proteome</keyword>
<keyword evidence="2" id="KW-0378">Hydrolase</keyword>
<evidence type="ECO:0000313" key="2">
    <source>
        <dbReference type="EMBL" id="MFC4597343.1"/>
    </source>
</evidence>
<dbReference type="EMBL" id="JBHSEP010000002">
    <property type="protein sequence ID" value="MFC4597343.1"/>
    <property type="molecule type" value="Genomic_DNA"/>
</dbReference>
<reference evidence="3" key="1">
    <citation type="journal article" date="2019" name="Int. J. Syst. Evol. Microbiol.">
        <title>The Global Catalogue of Microorganisms (GCM) 10K type strain sequencing project: providing services to taxonomists for standard genome sequencing and annotation.</title>
        <authorList>
            <consortium name="The Broad Institute Genomics Platform"/>
            <consortium name="The Broad Institute Genome Sequencing Center for Infectious Disease"/>
            <person name="Wu L."/>
            <person name="Ma J."/>
        </authorList>
    </citation>
    <scope>NUCLEOTIDE SEQUENCE [LARGE SCALE GENOMIC DNA]</scope>
    <source>
        <strain evidence="3">CCUG 49571</strain>
    </source>
</reference>
<dbReference type="GO" id="GO:0016787">
    <property type="term" value="F:hydrolase activity"/>
    <property type="evidence" value="ECO:0007669"/>
    <property type="project" value="UniProtKB-KW"/>
</dbReference>
<comment type="caution">
    <text evidence="2">The sequence shown here is derived from an EMBL/GenBank/DDBJ whole genome shotgun (WGS) entry which is preliminary data.</text>
</comment>